<protein>
    <submittedName>
        <fullName evidence="1">Uncharacterized protein DUF5034</fullName>
    </submittedName>
</protein>
<reference evidence="1 2" key="1">
    <citation type="submission" date="2019-03" db="EMBL/GenBank/DDBJ databases">
        <title>Genomic Encyclopedia of Type Strains, Phase IV (KMG-IV): sequencing the most valuable type-strain genomes for metagenomic binning, comparative biology and taxonomic classification.</title>
        <authorList>
            <person name="Goeker M."/>
        </authorList>
    </citation>
    <scope>NUCLEOTIDE SEQUENCE [LARGE SCALE GENOMIC DNA]</scope>
    <source>
        <strain evidence="1 2">DSM 23917</strain>
    </source>
</reference>
<comment type="caution">
    <text evidence="1">The sequence shown here is derived from an EMBL/GenBank/DDBJ whole genome shotgun (WGS) entry which is preliminary data.</text>
</comment>
<sequence length="184" mass="20865">MKADYLSRIFFCIVMLLFTAMTCEDEHTPPVGDVCGLKLESMDNSGEHPVGISDGRCPKEAYWLNVLPELKAEEEEAKEWREYLLKHPIADMRIITLTDFNADYPAGSDIFHLFYRYHSPGSLKFPINYLANAPLSMVLLTYPASGVYQFRVEFVLGSGGGNGEDDMEEAHRSFSAETELLEFY</sequence>
<organism evidence="1 2">
    <name type="scientific">Prevotella heparinolytica</name>
    <dbReference type="NCBI Taxonomy" id="28113"/>
    <lineage>
        <taxon>Bacteria</taxon>
        <taxon>Pseudomonadati</taxon>
        <taxon>Bacteroidota</taxon>
        <taxon>Bacteroidia</taxon>
        <taxon>Bacteroidales</taxon>
        <taxon>Bacteroidaceae</taxon>
        <taxon>Bacteroides</taxon>
    </lineage>
</organism>
<accession>A0A4R2M334</accession>
<dbReference type="EMBL" id="SLXB01000023">
    <property type="protein sequence ID" value="TCO88955.1"/>
    <property type="molecule type" value="Genomic_DNA"/>
</dbReference>
<evidence type="ECO:0000313" key="1">
    <source>
        <dbReference type="EMBL" id="TCO88955.1"/>
    </source>
</evidence>
<dbReference type="AlphaFoldDB" id="A0A4R2M334"/>
<gene>
    <name evidence="1" type="ORF">EV202_12363</name>
</gene>
<dbReference type="Proteomes" id="UP000295600">
    <property type="component" value="Unassembled WGS sequence"/>
</dbReference>
<proteinExistence type="predicted"/>
<dbReference type="RefSeq" id="WP_131927159.1">
    <property type="nucleotide sequence ID" value="NZ_CAUSQV010000065.1"/>
</dbReference>
<evidence type="ECO:0000313" key="2">
    <source>
        <dbReference type="Proteomes" id="UP000295600"/>
    </source>
</evidence>
<name>A0A4R2M334_9BACE</name>